<comment type="caution">
    <text evidence="2">The sequence shown here is derived from an EMBL/GenBank/DDBJ whole genome shotgun (WGS) entry which is preliminary data.</text>
</comment>
<sequence>MQMEEELSFGALVNHLRVEEKEKRAQRQKVEEEEKRAQHQKVEFVEGALTAPINELSQTALFVAAVHGRNTNDFVKKLVDKMPPGSVDEAYGRVLNWAAYVGNTEAVKAILSKNPSLVYKSTPFTMAAMNGKRDTLLYLLELVKNDEDSSKLFPDGDSAAFLMDETIRSGYYGE</sequence>
<dbReference type="PANTHER" id="PTHR47303:SF1">
    <property type="entry name" value="NF-KAPPA-B INHIBITOR BETA"/>
    <property type="match status" value="1"/>
</dbReference>
<dbReference type="PANTHER" id="PTHR47303">
    <property type="match status" value="1"/>
</dbReference>
<keyword evidence="3" id="KW-1185">Reference proteome</keyword>
<dbReference type="EMBL" id="QEFC01000915">
    <property type="protein sequence ID" value="KAE9462170.1"/>
    <property type="molecule type" value="Genomic_DNA"/>
</dbReference>
<evidence type="ECO:0000256" key="1">
    <source>
        <dbReference type="SAM" id="Coils"/>
    </source>
</evidence>
<accession>A0A6A4LVW9</accession>
<feature type="coiled-coil region" evidence="1">
    <location>
        <begin position="13"/>
        <end position="43"/>
    </location>
</feature>
<proteinExistence type="predicted"/>
<dbReference type="InterPro" id="IPR036770">
    <property type="entry name" value="Ankyrin_rpt-contain_sf"/>
</dbReference>
<dbReference type="SMART" id="SM00248">
    <property type="entry name" value="ANK"/>
    <property type="match status" value="2"/>
</dbReference>
<reference evidence="2 3" key="1">
    <citation type="journal article" date="2019" name="Genome Biol. Evol.">
        <title>The Rhododendron genome and chromosomal organization provide insight into shared whole-genome duplications across the heath family (Ericaceae).</title>
        <authorList>
            <person name="Soza V.L."/>
            <person name="Lindsley D."/>
            <person name="Waalkes A."/>
            <person name="Ramage E."/>
            <person name="Patwardhan R.P."/>
            <person name="Burton J.N."/>
            <person name="Adey A."/>
            <person name="Kumar A."/>
            <person name="Qiu R."/>
            <person name="Shendure J."/>
            <person name="Hall B."/>
        </authorList>
    </citation>
    <scope>NUCLEOTIDE SEQUENCE [LARGE SCALE GENOMIC DNA]</scope>
    <source>
        <strain evidence="2">RSF 1966-606</strain>
    </source>
</reference>
<evidence type="ECO:0000313" key="2">
    <source>
        <dbReference type="EMBL" id="KAE9462170.1"/>
    </source>
</evidence>
<protein>
    <submittedName>
        <fullName evidence="2">Uncharacterized protein</fullName>
    </submittedName>
</protein>
<dbReference type="Pfam" id="PF12796">
    <property type="entry name" value="Ank_2"/>
    <property type="match status" value="1"/>
</dbReference>
<dbReference type="OrthoDB" id="1925304at2759"/>
<dbReference type="InterPro" id="IPR002110">
    <property type="entry name" value="Ankyrin_rpt"/>
</dbReference>
<dbReference type="AlphaFoldDB" id="A0A6A4LVW9"/>
<keyword evidence="1" id="KW-0175">Coiled coil</keyword>
<name>A0A6A4LVW9_9ERIC</name>
<dbReference type="SUPFAM" id="SSF48403">
    <property type="entry name" value="Ankyrin repeat"/>
    <property type="match status" value="1"/>
</dbReference>
<evidence type="ECO:0000313" key="3">
    <source>
        <dbReference type="Proteomes" id="UP000428333"/>
    </source>
</evidence>
<gene>
    <name evidence="2" type="ORF">C3L33_05922</name>
</gene>
<feature type="non-terminal residue" evidence="2">
    <location>
        <position position="1"/>
    </location>
</feature>
<dbReference type="Proteomes" id="UP000428333">
    <property type="component" value="Linkage Group LG04"/>
</dbReference>
<organism evidence="2 3">
    <name type="scientific">Rhododendron williamsianum</name>
    <dbReference type="NCBI Taxonomy" id="262921"/>
    <lineage>
        <taxon>Eukaryota</taxon>
        <taxon>Viridiplantae</taxon>
        <taxon>Streptophyta</taxon>
        <taxon>Embryophyta</taxon>
        <taxon>Tracheophyta</taxon>
        <taxon>Spermatophyta</taxon>
        <taxon>Magnoliopsida</taxon>
        <taxon>eudicotyledons</taxon>
        <taxon>Gunneridae</taxon>
        <taxon>Pentapetalae</taxon>
        <taxon>asterids</taxon>
        <taxon>Ericales</taxon>
        <taxon>Ericaceae</taxon>
        <taxon>Ericoideae</taxon>
        <taxon>Rhodoreae</taxon>
        <taxon>Rhododendron</taxon>
    </lineage>
</organism>
<dbReference type="Gene3D" id="1.25.40.20">
    <property type="entry name" value="Ankyrin repeat-containing domain"/>
    <property type="match status" value="1"/>
</dbReference>